<evidence type="ECO:0000313" key="3">
    <source>
        <dbReference type="EMBL" id="ANU76463.1"/>
    </source>
</evidence>
<dbReference type="Proteomes" id="UP000092574">
    <property type="component" value="Chromosome"/>
</dbReference>
<evidence type="ECO:0000313" key="4">
    <source>
        <dbReference type="Proteomes" id="UP000092574"/>
    </source>
</evidence>
<dbReference type="KEGG" id="byl:A4V09_12210"/>
<dbReference type="STRING" id="1796616.A4V09_12210"/>
<name>A0A1C7IC96_9FIRM</name>
<dbReference type="OrthoDB" id="9762883at2"/>
<dbReference type="InterPro" id="IPR017896">
    <property type="entry name" value="4Fe4S_Fe-S-bd"/>
</dbReference>
<evidence type="ECO:0000259" key="2">
    <source>
        <dbReference type="PROSITE" id="PS51379"/>
    </source>
</evidence>
<dbReference type="AlphaFoldDB" id="A0A1C7IC96"/>
<keyword evidence="1" id="KW-0472">Membrane</keyword>
<dbReference type="Pfam" id="PF00037">
    <property type="entry name" value="Fer4"/>
    <property type="match status" value="1"/>
</dbReference>
<protein>
    <recommendedName>
        <fullName evidence="2">4Fe-4S ferredoxin-type domain-containing protein</fullName>
    </recommendedName>
</protein>
<feature type="transmembrane region" description="Helical" evidence="1">
    <location>
        <begin position="6"/>
        <end position="25"/>
    </location>
</feature>
<reference evidence="3" key="1">
    <citation type="submission" date="2017-04" db="EMBL/GenBank/DDBJ databases">
        <title>Complete Genome Sequences of Twelve Strains of a Stable Defined Moderately Diverse Mouse Microbiota 2 (sDMDMm2).</title>
        <authorList>
            <person name="Uchimura Y."/>
            <person name="Wyss M."/>
            <person name="Brugiroux S."/>
            <person name="Limenitakis J.P."/>
            <person name="Stecher B."/>
            <person name="McCoy K.D."/>
            <person name="Macpherson A.J."/>
        </authorList>
    </citation>
    <scope>NUCLEOTIDE SEQUENCE</scope>
    <source>
        <strain evidence="3">YL58</strain>
    </source>
</reference>
<proteinExistence type="predicted"/>
<keyword evidence="1" id="KW-0812">Transmembrane</keyword>
<gene>
    <name evidence="3" type="ORF">A4V09_12210</name>
</gene>
<keyword evidence="1" id="KW-1133">Transmembrane helix</keyword>
<sequence length="73" mass="8229">MADFMIYFLICNIFISGIIGLLLTVKQIFKSNLSSLIVQFPSARCRNDYERFRYFDTASCIGCGLCARTCAAL</sequence>
<organism evidence="3 4">
    <name type="scientific">Blautia pseudococcoides</name>
    <dbReference type="NCBI Taxonomy" id="1796616"/>
    <lineage>
        <taxon>Bacteria</taxon>
        <taxon>Bacillati</taxon>
        <taxon>Bacillota</taxon>
        <taxon>Clostridia</taxon>
        <taxon>Lachnospirales</taxon>
        <taxon>Lachnospiraceae</taxon>
        <taxon>Blautia</taxon>
    </lineage>
</organism>
<dbReference type="PROSITE" id="PS51379">
    <property type="entry name" value="4FE4S_FER_2"/>
    <property type="match status" value="1"/>
</dbReference>
<dbReference type="SUPFAM" id="SSF46548">
    <property type="entry name" value="alpha-helical ferredoxin"/>
    <property type="match status" value="1"/>
</dbReference>
<evidence type="ECO:0000256" key="1">
    <source>
        <dbReference type="SAM" id="Phobius"/>
    </source>
</evidence>
<feature type="domain" description="4Fe-4S ferredoxin-type" evidence="2">
    <location>
        <begin position="51"/>
        <end position="73"/>
    </location>
</feature>
<keyword evidence="4" id="KW-1185">Reference proteome</keyword>
<dbReference type="EMBL" id="CP015405">
    <property type="protein sequence ID" value="ANU76463.1"/>
    <property type="molecule type" value="Genomic_DNA"/>
</dbReference>
<accession>A0A1C7IC96</accession>